<protein>
    <submittedName>
        <fullName evidence="5">AMP-dependent synthetase/ligase</fullName>
    </submittedName>
</protein>
<evidence type="ECO:0000259" key="3">
    <source>
        <dbReference type="Pfam" id="PF00501"/>
    </source>
</evidence>
<dbReference type="InterPro" id="IPR042099">
    <property type="entry name" value="ANL_N_sf"/>
</dbReference>
<dbReference type="InterPro" id="IPR000873">
    <property type="entry name" value="AMP-dep_synth/lig_dom"/>
</dbReference>
<dbReference type="PANTHER" id="PTHR45527:SF1">
    <property type="entry name" value="FATTY ACID SYNTHASE"/>
    <property type="match status" value="1"/>
</dbReference>
<evidence type="ECO:0000259" key="4">
    <source>
        <dbReference type="Pfam" id="PF00668"/>
    </source>
</evidence>
<dbReference type="Gene3D" id="3.30.559.30">
    <property type="entry name" value="Nonribosomal peptide synthetase, condensation domain"/>
    <property type="match status" value="1"/>
</dbReference>
<dbReference type="GO" id="GO:0005737">
    <property type="term" value="C:cytoplasm"/>
    <property type="evidence" value="ECO:0007669"/>
    <property type="project" value="TreeGrafter"/>
</dbReference>
<dbReference type="GO" id="GO:0031177">
    <property type="term" value="F:phosphopantetheine binding"/>
    <property type="evidence" value="ECO:0007669"/>
    <property type="project" value="TreeGrafter"/>
</dbReference>
<dbReference type="SUPFAM" id="SSF56801">
    <property type="entry name" value="Acetyl-CoA synthetase-like"/>
    <property type="match status" value="2"/>
</dbReference>
<dbReference type="GO" id="GO:0043041">
    <property type="term" value="P:amino acid activation for nonribosomal peptide biosynthetic process"/>
    <property type="evidence" value="ECO:0007669"/>
    <property type="project" value="TreeGrafter"/>
</dbReference>
<dbReference type="AlphaFoldDB" id="A0AAD6E6A8"/>
<dbReference type="SUPFAM" id="SSF52777">
    <property type="entry name" value="CoA-dependent acyltransferases"/>
    <property type="match status" value="1"/>
</dbReference>
<gene>
    <name evidence="5" type="ORF">N7537_005692</name>
</gene>
<dbReference type="InterPro" id="IPR001242">
    <property type="entry name" value="Condensation_dom"/>
</dbReference>
<dbReference type="RefSeq" id="XP_056752534.1">
    <property type="nucleotide sequence ID" value="XM_056896749.1"/>
</dbReference>
<sequence>MAFRLYKRQQDGIKRPIYHNGRDRAASARVLAGAARGKPARRAALLQARSAIPSGKAQVHHFALDDQLYKEPQAFCQTHQATPFVVLLAAFRATHYRLTGVDDATIATPIHSNTNLLCVRTTVELEDSFHALVQRVQQTNSAASSNQDVAFQKIVSELRPGAADRSRLDGAATEIFGRGLKTPEALVSTLPLTQGLSALADMGLTDVAGTDYLRDSSVVELFRREVSLSPSAVTVKNAYSSSQLTYAELERQSDQLAPETMVAVLAPRSCETIVALLAILKANLAYLPLDVNVPVGPLESILSAREAVRSCMLTPALLKQCLASAPSALSSLELLFAAGDRLDPRDAAQAKGIIEGDLVNGYGPTENTTFSAIYKVPANQKCVNGMPIAVAISNSGAFIMDPQQRLVPPGVMGRAGGAC</sequence>
<evidence type="ECO:0000313" key="6">
    <source>
        <dbReference type="Proteomes" id="UP001213799"/>
    </source>
</evidence>
<organism evidence="5 6">
    <name type="scientific">Penicillium hordei</name>
    <dbReference type="NCBI Taxonomy" id="40994"/>
    <lineage>
        <taxon>Eukaryota</taxon>
        <taxon>Fungi</taxon>
        <taxon>Dikarya</taxon>
        <taxon>Ascomycota</taxon>
        <taxon>Pezizomycotina</taxon>
        <taxon>Eurotiomycetes</taxon>
        <taxon>Eurotiomycetidae</taxon>
        <taxon>Eurotiales</taxon>
        <taxon>Aspergillaceae</taxon>
        <taxon>Penicillium</taxon>
    </lineage>
</organism>
<evidence type="ECO:0000256" key="2">
    <source>
        <dbReference type="ARBA" id="ARBA00022553"/>
    </source>
</evidence>
<evidence type="ECO:0000313" key="5">
    <source>
        <dbReference type="EMBL" id="KAJ5602736.1"/>
    </source>
</evidence>
<keyword evidence="1" id="KW-0596">Phosphopantetheine</keyword>
<feature type="domain" description="AMP-dependent synthetase/ligase" evidence="3">
    <location>
        <begin position="305"/>
        <end position="413"/>
    </location>
</feature>
<proteinExistence type="predicted"/>
<keyword evidence="6" id="KW-1185">Reference proteome</keyword>
<dbReference type="GeneID" id="81586991"/>
<dbReference type="Pfam" id="PF00668">
    <property type="entry name" value="Condensation"/>
    <property type="match status" value="1"/>
</dbReference>
<dbReference type="Gene3D" id="3.40.50.12780">
    <property type="entry name" value="N-terminal domain of ligase-like"/>
    <property type="match status" value="2"/>
</dbReference>
<dbReference type="Pfam" id="PF00501">
    <property type="entry name" value="AMP-binding"/>
    <property type="match status" value="1"/>
</dbReference>
<reference evidence="5" key="2">
    <citation type="submission" date="2023-01" db="EMBL/GenBank/DDBJ databases">
        <authorList>
            <person name="Petersen C."/>
        </authorList>
    </citation>
    <scope>NUCLEOTIDE SEQUENCE</scope>
    <source>
        <strain evidence="5">IBT 12815</strain>
    </source>
</reference>
<name>A0AAD6E6A8_9EURO</name>
<feature type="domain" description="Condensation" evidence="4">
    <location>
        <begin position="49"/>
        <end position="165"/>
    </location>
</feature>
<dbReference type="Proteomes" id="UP001213799">
    <property type="component" value="Unassembled WGS sequence"/>
</dbReference>
<reference evidence="5" key="1">
    <citation type="journal article" date="2023" name="IMA Fungus">
        <title>Comparative genomic study of the Penicillium genus elucidates a diverse pangenome and 15 lateral gene transfer events.</title>
        <authorList>
            <person name="Petersen C."/>
            <person name="Sorensen T."/>
            <person name="Nielsen M.R."/>
            <person name="Sondergaard T.E."/>
            <person name="Sorensen J.L."/>
            <person name="Fitzpatrick D.A."/>
            <person name="Frisvad J.C."/>
            <person name="Nielsen K.L."/>
        </authorList>
    </citation>
    <scope>NUCLEOTIDE SEQUENCE</scope>
    <source>
        <strain evidence="5">IBT 12815</strain>
    </source>
</reference>
<dbReference type="PANTHER" id="PTHR45527">
    <property type="entry name" value="NONRIBOSOMAL PEPTIDE SYNTHETASE"/>
    <property type="match status" value="1"/>
</dbReference>
<comment type="caution">
    <text evidence="5">The sequence shown here is derived from an EMBL/GenBank/DDBJ whole genome shotgun (WGS) entry which is preliminary data.</text>
</comment>
<dbReference type="EMBL" id="JAQJAE010000003">
    <property type="protein sequence ID" value="KAJ5602736.1"/>
    <property type="molecule type" value="Genomic_DNA"/>
</dbReference>
<keyword evidence="2" id="KW-0597">Phosphoprotein</keyword>
<accession>A0AAD6E6A8</accession>
<evidence type="ECO:0000256" key="1">
    <source>
        <dbReference type="ARBA" id="ARBA00022450"/>
    </source>
</evidence>
<dbReference type="GO" id="GO:0003824">
    <property type="term" value="F:catalytic activity"/>
    <property type="evidence" value="ECO:0007669"/>
    <property type="project" value="InterPro"/>
</dbReference>
<dbReference type="GO" id="GO:0044550">
    <property type="term" value="P:secondary metabolite biosynthetic process"/>
    <property type="evidence" value="ECO:0007669"/>
    <property type="project" value="TreeGrafter"/>
</dbReference>